<keyword evidence="2" id="KW-0238">DNA-binding</keyword>
<proteinExistence type="predicted"/>
<feature type="compositionally biased region" description="Basic and acidic residues" evidence="4">
    <location>
        <begin position="210"/>
        <end position="227"/>
    </location>
</feature>
<evidence type="ECO:0000313" key="6">
    <source>
        <dbReference type="EMBL" id="MFL0268747.1"/>
    </source>
</evidence>
<gene>
    <name evidence="6" type="ORF">ACJDUH_11655</name>
</gene>
<comment type="caution">
    <text evidence="6">The sequence shown here is derived from an EMBL/GenBank/DDBJ whole genome shotgun (WGS) entry which is preliminary data.</text>
</comment>
<organism evidence="6 7">
    <name type="scientific">Candidatus Clostridium radicumherbarum</name>
    <dbReference type="NCBI Taxonomy" id="3381662"/>
    <lineage>
        <taxon>Bacteria</taxon>
        <taxon>Bacillati</taxon>
        <taxon>Bacillota</taxon>
        <taxon>Clostridia</taxon>
        <taxon>Eubacteriales</taxon>
        <taxon>Clostridiaceae</taxon>
        <taxon>Clostridium</taxon>
    </lineage>
</organism>
<evidence type="ECO:0000256" key="4">
    <source>
        <dbReference type="SAM" id="MobiDB-lite"/>
    </source>
</evidence>
<dbReference type="InterPro" id="IPR036390">
    <property type="entry name" value="WH_DNA-bd_sf"/>
</dbReference>
<evidence type="ECO:0000256" key="1">
    <source>
        <dbReference type="ARBA" id="ARBA00023015"/>
    </source>
</evidence>
<dbReference type="Gene3D" id="1.10.10.10">
    <property type="entry name" value="Winged helix-like DNA-binding domain superfamily/Winged helix DNA-binding domain"/>
    <property type="match status" value="1"/>
</dbReference>
<dbReference type="Pfam" id="PF01047">
    <property type="entry name" value="MarR"/>
    <property type="match status" value="1"/>
</dbReference>
<evidence type="ECO:0000256" key="2">
    <source>
        <dbReference type="ARBA" id="ARBA00023125"/>
    </source>
</evidence>
<keyword evidence="7" id="KW-1185">Reference proteome</keyword>
<reference evidence="6 7" key="1">
    <citation type="submission" date="2024-11" db="EMBL/GenBank/DDBJ databases">
        <authorList>
            <person name="Heng Y.C."/>
            <person name="Lim A.C.H."/>
            <person name="Lee J.K.Y."/>
            <person name="Kittelmann S."/>
        </authorList>
    </citation>
    <scope>NUCLEOTIDE SEQUENCE [LARGE SCALE GENOMIC DNA]</scope>
    <source>
        <strain evidence="6 7">WILCCON 0202</strain>
    </source>
</reference>
<evidence type="ECO:0000256" key="3">
    <source>
        <dbReference type="ARBA" id="ARBA00023163"/>
    </source>
</evidence>
<feature type="domain" description="HTH marR-type" evidence="5">
    <location>
        <begin position="17"/>
        <end position="148"/>
    </location>
</feature>
<dbReference type="SUPFAM" id="SSF46785">
    <property type="entry name" value="Winged helix' DNA-binding domain"/>
    <property type="match status" value="1"/>
</dbReference>
<evidence type="ECO:0000259" key="5">
    <source>
        <dbReference type="PROSITE" id="PS50995"/>
    </source>
</evidence>
<dbReference type="PRINTS" id="PR00598">
    <property type="entry name" value="HTHMARR"/>
</dbReference>
<dbReference type="InterPro" id="IPR000835">
    <property type="entry name" value="HTH_MarR-typ"/>
</dbReference>
<dbReference type="PANTHER" id="PTHR42756">
    <property type="entry name" value="TRANSCRIPTIONAL REGULATOR, MARR"/>
    <property type="match status" value="1"/>
</dbReference>
<keyword evidence="1" id="KW-0805">Transcription regulation</keyword>
<dbReference type="RefSeq" id="WP_406765372.1">
    <property type="nucleotide sequence ID" value="NZ_JBJHZY010000002.1"/>
</dbReference>
<keyword evidence="3" id="KW-0804">Transcription</keyword>
<evidence type="ECO:0000313" key="7">
    <source>
        <dbReference type="Proteomes" id="UP001623661"/>
    </source>
</evidence>
<accession>A0ABW8TSR9</accession>
<dbReference type="InterPro" id="IPR036388">
    <property type="entry name" value="WH-like_DNA-bd_sf"/>
</dbReference>
<feature type="region of interest" description="Disordered" evidence="4">
    <location>
        <begin position="200"/>
        <end position="227"/>
    </location>
</feature>
<dbReference type="EMBL" id="JBJHZY010000002">
    <property type="protein sequence ID" value="MFL0268747.1"/>
    <property type="molecule type" value="Genomic_DNA"/>
</dbReference>
<dbReference type="Proteomes" id="UP001623661">
    <property type="component" value="Unassembled WGS sequence"/>
</dbReference>
<dbReference type="SMART" id="SM00347">
    <property type="entry name" value="HTH_MARR"/>
    <property type="match status" value="1"/>
</dbReference>
<dbReference type="PROSITE" id="PS50995">
    <property type="entry name" value="HTH_MARR_2"/>
    <property type="match status" value="1"/>
</dbReference>
<sequence length="227" mass="26515">MDNNTLDEKDEKIIISSNELLFALNKFINMYQRSLYQTRVHYTPYRGQVRLLNIIAQNDGLNQKELTEILDIRAATLSELLDKLERSSLINRTKDEVDKRKMRVFLAPNGIEFLKKFENQNDFSEEIFKNLSSEEKYSFYNTIKKLCTHFEAQAILEDYALNEPLPPHLRGHVPPHERNEHNSNSLDTKTILEDCDFSEPLPPHLKGHVPPHERNGHTPDLPLNHDK</sequence>
<dbReference type="PANTHER" id="PTHR42756:SF1">
    <property type="entry name" value="TRANSCRIPTIONAL REPRESSOR OF EMRAB OPERON"/>
    <property type="match status" value="1"/>
</dbReference>
<name>A0ABW8TSR9_9CLOT</name>
<protein>
    <submittedName>
        <fullName evidence="6">MarR family winged helix-turn-helix transcriptional regulator</fullName>
    </submittedName>
</protein>